<comment type="caution">
    <text evidence="3">The sequence shown here is derived from an EMBL/GenBank/DDBJ whole genome shotgun (WGS) entry which is preliminary data.</text>
</comment>
<evidence type="ECO:0000313" key="3">
    <source>
        <dbReference type="EMBL" id="MCJ8502388.1"/>
    </source>
</evidence>
<protein>
    <submittedName>
        <fullName evidence="3">Polymer-forming cytoskeletal protein</fullName>
    </submittedName>
</protein>
<reference evidence="3" key="1">
    <citation type="submission" date="2022-04" db="EMBL/GenBank/DDBJ databases">
        <title>Desulfatitalea alkaliphila sp. nov., a novel anaerobic sulfate-reducing bacterium isolated from terrestrial mud volcano, Taman Peninsula, Russia.</title>
        <authorList>
            <person name="Khomyakova M.A."/>
            <person name="Merkel A.Y."/>
            <person name="Slobodkin A.I."/>
        </authorList>
    </citation>
    <scope>NUCLEOTIDE SEQUENCE</scope>
    <source>
        <strain evidence="3">M08but</strain>
    </source>
</reference>
<accession>A0AA41RC55</accession>
<dbReference type="Proteomes" id="UP001165427">
    <property type="component" value="Unassembled WGS sequence"/>
</dbReference>
<gene>
    <name evidence="3" type="ORF">MRX98_17530</name>
</gene>
<evidence type="ECO:0000256" key="2">
    <source>
        <dbReference type="SAM" id="MobiDB-lite"/>
    </source>
</evidence>
<evidence type="ECO:0000256" key="1">
    <source>
        <dbReference type="ARBA" id="ARBA00044755"/>
    </source>
</evidence>
<organism evidence="3 4">
    <name type="scientific">Desulfatitalea alkaliphila</name>
    <dbReference type="NCBI Taxonomy" id="2929485"/>
    <lineage>
        <taxon>Bacteria</taxon>
        <taxon>Pseudomonadati</taxon>
        <taxon>Thermodesulfobacteriota</taxon>
        <taxon>Desulfobacteria</taxon>
        <taxon>Desulfobacterales</taxon>
        <taxon>Desulfosarcinaceae</taxon>
        <taxon>Desulfatitalea</taxon>
    </lineage>
</organism>
<feature type="compositionally biased region" description="Polar residues" evidence="2">
    <location>
        <begin position="125"/>
        <end position="134"/>
    </location>
</feature>
<dbReference type="EMBL" id="JALJRB010000025">
    <property type="protein sequence ID" value="MCJ8502388.1"/>
    <property type="molecule type" value="Genomic_DNA"/>
</dbReference>
<evidence type="ECO:0000313" key="4">
    <source>
        <dbReference type="Proteomes" id="UP001165427"/>
    </source>
</evidence>
<dbReference type="PANTHER" id="PTHR35024:SF4">
    <property type="entry name" value="POLYMER-FORMING CYTOSKELETAL PROTEIN"/>
    <property type="match status" value="1"/>
</dbReference>
<dbReference type="InterPro" id="IPR007607">
    <property type="entry name" value="BacA/B"/>
</dbReference>
<dbReference type="RefSeq" id="WP_246913101.1">
    <property type="nucleotide sequence ID" value="NZ_JALJRB010000025.1"/>
</dbReference>
<sequence>MLKKGKQGAGPEATATITTLLGRDTFIEGTLSFKETIRVDGRIKGSVRSEQGTLIIGEHADLEADIQVGTAIVRGKVNGRLDAVQRIEIHAPAKVTGDLRSPSVAIDSGVVYNGHCTMERPDSATAKTGPSASGSPGDVPTEQKVSKKL</sequence>
<feature type="region of interest" description="Disordered" evidence="2">
    <location>
        <begin position="117"/>
        <end position="149"/>
    </location>
</feature>
<comment type="similarity">
    <text evidence="1">Belongs to the bactofilin family.</text>
</comment>
<dbReference type="AlphaFoldDB" id="A0AA41RC55"/>
<dbReference type="Pfam" id="PF04519">
    <property type="entry name" value="Bactofilin"/>
    <property type="match status" value="1"/>
</dbReference>
<keyword evidence="4" id="KW-1185">Reference proteome</keyword>
<name>A0AA41RC55_9BACT</name>
<dbReference type="PANTHER" id="PTHR35024">
    <property type="entry name" value="HYPOTHETICAL CYTOSOLIC PROTEIN"/>
    <property type="match status" value="1"/>
</dbReference>
<proteinExistence type="inferred from homology"/>